<dbReference type="STRING" id="1260251.SPISAL_00675"/>
<dbReference type="Proteomes" id="UP000315400">
    <property type="component" value="Unassembled WGS sequence"/>
</dbReference>
<accession>A0A540VQT3</accession>
<keyword evidence="2 5" id="KW-0812">Transmembrane</keyword>
<evidence type="ECO:0000256" key="4">
    <source>
        <dbReference type="ARBA" id="ARBA00023136"/>
    </source>
</evidence>
<dbReference type="InterPro" id="IPR007016">
    <property type="entry name" value="O-antigen_ligase-rel_domated"/>
</dbReference>
<comment type="caution">
    <text evidence="7">The sequence shown here is derived from an EMBL/GenBank/DDBJ whole genome shotgun (WGS) entry which is preliminary data.</text>
</comment>
<organism evidence="7 8">
    <name type="scientific">Spiribacter salinus</name>
    <dbReference type="NCBI Taxonomy" id="1335746"/>
    <lineage>
        <taxon>Bacteria</taxon>
        <taxon>Pseudomonadati</taxon>
        <taxon>Pseudomonadota</taxon>
        <taxon>Gammaproteobacteria</taxon>
        <taxon>Chromatiales</taxon>
        <taxon>Ectothiorhodospiraceae</taxon>
        <taxon>Spiribacter</taxon>
    </lineage>
</organism>
<comment type="subcellular location">
    <subcellularLocation>
        <location evidence="1">Membrane</location>
        <topology evidence="1">Multi-pass membrane protein</topology>
    </subcellularLocation>
</comment>
<evidence type="ECO:0000256" key="1">
    <source>
        <dbReference type="ARBA" id="ARBA00004141"/>
    </source>
</evidence>
<evidence type="ECO:0000256" key="5">
    <source>
        <dbReference type="SAM" id="Phobius"/>
    </source>
</evidence>
<sequence>MGAKATETLPSRGQALSAWACRAADRVDNKISALFVIWLCLALVGPHQELYKAFFHVVIAPVVLMTLLVGRLRYVFDDPLFRVAALFLFYAAFSTFLIGLGPMSGHLRALRWTVELSFFLLALWMWMPKVVEAPGWWGRFLLALTSAAGLLAIIKFLIFEQDQARLSGLGGLHNPIHTGSVLLTLLVLGSLLLKLDQAQRRRFFDRSLLILTVAVVACVIFLSKSRGPMLAMAVYGVYAFSFETRLRHYVVRAALLALVLVVAFAMVAGEWPLQRYIEGLISRGSSYRLDLWWGYLAYPPDSWLLGFGLGTEKWHVPAFEQYWVPNGIPAGHPHSMLIGTLVETGLVGLGFLCTLAGLVLFNIWRCPSSRNIKLSLLGVLILVFLLGLTSGQGVIYSVKTHWLTIWVPVLFVWFWCRRSEI</sequence>
<evidence type="ECO:0000313" key="8">
    <source>
        <dbReference type="Proteomes" id="UP000315400"/>
    </source>
</evidence>
<feature type="transmembrane region" description="Helical" evidence="5">
    <location>
        <begin position="229"/>
        <end position="246"/>
    </location>
</feature>
<feature type="transmembrane region" description="Helical" evidence="5">
    <location>
        <begin position="109"/>
        <end position="127"/>
    </location>
</feature>
<protein>
    <submittedName>
        <fullName evidence="7">O-antigen ligase family protein</fullName>
    </submittedName>
</protein>
<keyword evidence="3 5" id="KW-1133">Transmembrane helix</keyword>
<feature type="transmembrane region" description="Helical" evidence="5">
    <location>
        <begin position="253"/>
        <end position="273"/>
    </location>
</feature>
<dbReference type="Pfam" id="PF04932">
    <property type="entry name" value="Wzy_C"/>
    <property type="match status" value="1"/>
</dbReference>
<feature type="transmembrane region" description="Helical" evidence="5">
    <location>
        <begin position="178"/>
        <end position="195"/>
    </location>
</feature>
<feature type="transmembrane region" description="Helical" evidence="5">
    <location>
        <begin position="84"/>
        <end position="103"/>
    </location>
</feature>
<dbReference type="InterPro" id="IPR051533">
    <property type="entry name" value="WaaL-like"/>
</dbReference>
<evidence type="ECO:0000256" key="3">
    <source>
        <dbReference type="ARBA" id="ARBA00022989"/>
    </source>
</evidence>
<feature type="transmembrane region" description="Helical" evidence="5">
    <location>
        <begin position="401"/>
        <end position="416"/>
    </location>
</feature>
<proteinExistence type="predicted"/>
<evidence type="ECO:0000259" key="6">
    <source>
        <dbReference type="Pfam" id="PF04932"/>
    </source>
</evidence>
<dbReference type="EMBL" id="VIFK01000090">
    <property type="protein sequence ID" value="TQE99125.1"/>
    <property type="molecule type" value="Genomic_DNA"/>
</dbReference>
<keyword evidence="4 5" id="KW-0472">Membrane</keyword>
<reference evidence="7 8" key="1">
    <citation type="submission" date="2019-06" db="EMBL/GenBank/DDBJ databases">
        <title>Metagenome assembled Genome of Spiribacter salinus SL48-SHIP from the microbial mat of Salt Lake 48 (Novosibirsk region, Russia).</title>
        <authorList>
            <person name="Shipova A."/>
            <person name="Rozanov A.S."/>
            <person name="Bryanskaya A.V."/>
            <person name="Peltek S.E."/>
        </authorList>
    </citation>
    <scope>NUCLEOTIDE SEQUENCE [LARGE SCALE GENOMIC DNA]</scope>
    <source>
        <strain evidence="7">SL48-SHIP-2</strain>
    </source>
</reference>
<gene>
    <name evidence="7" type="ORF">FKY71_10225</name>
</gene>
<dbReference type="PANTHER" id="PTHR37422:SF13">
    <property type="entry name" value="LIPOPOLYSACCHARIDE BIOSYNTHESIS PROTEIN PA4999-RELATED"/>
    <property type="match status" value="1"/>
</dbReference>
<feature type="transmembrane region" description="Helical" evidence="5">
    <location>
        <begin position="376"/>
        <end position="395"/>
    </location>
</feature>
<feature type="transmembrane region" description="Helical" evidence="5">
    <location>
        <begin position="31"/>
        <end position="47"/>
    </location>
</feature>
<feature type="transmembrane region" description="Helical" evidence="5">
    <location>
        <begin position="345"/>
        <end position="364"/>
    </location>
</feature>
<feature type="transmembrane region" description="Helical" evidence="5">
    <location>
        <begin position="53"/>
        <end position="72"/>
    </location>
</feature>
<evidence type="ECO:0000313" key="7">
    <source>
        <dbReference type="EMBL" id="TQE99125.1"/>
    </source>
</evidence>
<feature type="transmembrane region" description="Helical" evidence="5">
    <location>
        <begin position="207"/>
        <end position="223"/>
    </location>
</feature>
<evidence type="ECO:0000256" key="2">
    <source>
        <dbReference type="ARBA" id="ARBA00022692"/>
    </source>
</evidence>
<keyword evidence="7" id="KW-0436">Ligase</keyword>
<dbReference type="PANTHER" id="PTHR37422">
    <property type="entry name" value="TEICHURONIC ACID BIOSYNTHESIS PROTEIN TUAE"/>
    <property type="match status" value="1"/>
</dbReference>
<dbReference type="GO" id="GO:0016020">
    <property type="term" value="C:membrane"/>
    <property type="evidence" value="ECO:0007669"/>
    <property type="project" value="UniProtKB-SubCell"/>
</dbReference>
<feature type="transmembrane region" description="Helical" evidence="5">
    <location>
        <begin position="139"/>
        <end position="158"/>
    </location>
</feature>
<name>A0A540VQT3_9GAMM</name>
<dbReference type="AlphaFoldDB" id="A0A540VQT3"/>
<feature type="domain" description="O-antigen ligase-related" evidence="6">
    <location>
        <begin position="212"/>
        <end position="352"/>
    </location>
</feature>
<dbReference type="GO" id="GO:0016874">
    <property type="term" value="F:ligase activity"/>
    <property type="evidence" value="ECO:0007669"/>
    <property type="project" value="UniProtKB-KW"/>
</dbReference>